<dbReference type="NCBIfam" id="NF001750">
    <property type="entry name" value="PRK00476.1"/>
    <property type="match status" value="1"/>
</dbReference>
<name>A0A1B7SEV2_9ASCO</name>
<dbReference type="PANTHER" id="PTHR22594:SF5">
    <property type="entry name" value="ASPARTATE--TRNA LIGASE, MITOCHONDRIAL"/>
    <property type="match status" value="1"/>
</dbReference>
<dbReference type="InterPro" id="IPR004115">
    <property type="entry name" value="GAD-like_sf"/>
</dbReference>
<evidence type="ECO:0000256" key="2">
    <source>
        <dbReference type="ARBA" id="ARBA00022598"/>
    </source>
</evidence>
<dbReference type="NCBIfam" id="TIGR00459">
    <property type="entry name" value="aspS_bact"/>
    <property type="match status" value="1"/>
</dbReference>
<dbReference type="HAMAP" id="MF_00044">
    <property type="entry name" value="Asp_tRNA_synth_type1"/>
    <property type="match status" value="1"/>
</dbReference>
<organism evidence="7 8">
    <name type="scientific">Ogataea polymorpha</name>
    <dbReference type="NCBI Taxonomy" id="460523"/>
    <lineage>
        <taxon>Eukaryota</taxon>
        <taxon>Fungi</taxon>
        <taxon>Dikarya</taxon>
        <taxon>Ascomycota</taxon>
        <taxon>Saccharomycotina</taxon>
        <taxon>Pichiomycetes</taxon>
        <taxon>Pichiales</taxon>
        <taxon>Pichiaceae</taxon>
        <taxon>Ogataea</taxon>
    </lineage>
</organism>
<dbReference type="GO" id="GO:0005524">
    <property type="term" value="F:ATP binding"/>
    <property type="evidence" value="ECO:0007669"/>
    <property type="project" value="UniProtKB-KW"/>
</dbReference>
<dbReference type="GO" id="GO:0005739">
    <property type="term" value="C:mitochondrion"/>
    <property type="evidence" value="ECO:0007669"/>
    <property type="project" value="EnsemblFungi"/>
</dbReference>
<dbReference type="GO" id="GO:0070146">
    <property type="term" value="P:mitochondrial aspartyl-tRNA aminoacylation"/>
    <property type="evidence" value="ECO:0007669"/>
    <property type="project" value="EnsemblFungi"/>
</dbReference>
<dbReference type="InterPro" id="IPR006195">
    <property type="entry name" value="aa-tRNA-synth_II"/>
</dbReference>
<keyword evidence="2" id="KW-0436">Ligase</keyword>
<comment type="similarity">
    <text evidence="1">Belongs to the class-II aminoacyl-tRNA synthetase family. Type 1 subfamily.</text>
</comment>
<proteinExistence type="inferred from homology"/>
<dbReference type="OrthoDB" id="439710at2759"/>
<evidence type="ECO:0000256" key="4">
    <source>
        <dbReference type="ARBA" id="ARBA00022840"/>
    </source>
</evidence>
<dbReference type="EMBL" id="JAEUBD010001178">
    <property type="protein sequence ID" value="KAH3664920.1"/>
    <property type="molecule type" value="Genomic_DNA"/>
</dbReference>
<keyword evidence="8" id="KW-1185">Reference proteome</keyword>
<sequence length="646" mass="73231">MNLKVRPITAHFVRSLHNLVSFAEIAAKFNFDKPTHTIREINKDHNRVGQSTVILNGWIDRAPKKLSSKLVFACLRDTKSDYAQLVCKDQETAEKLASRKPEDVVSVVGTVQPKKSKDGQPETWELVLKDLKVLNSADIQTVQLNSLKHTTGKFPQEFRYLQLRQPYYQKSLRKRAQIAAVARLVLDANEFVEIETPLLFKSTPEGADEFLVPTRKQGQFYALPQSPQQYKQLLMASGFDRYYQLAKCFRDEDLRADRQPEFTQIDLEMSFAKKEEVMHTVETLIKAIFKETRQVDLLTPSEDMSSLVLAGEKPFKRLSYREAMHYYGIDKPDLRSNLRFKLLDEFFDSQGSVQGVVLPGAANLDGVDQLISSHEYSNRRLYIAKIKSMHHLTTWHSESPFAFKGNINELNESLGLQVGDVVALGDLVYPDKERQRHVYENPTPLGKFRQLAIQHFPDLWRDDTGHSTNDTFAACWVTNFPLFSPKEDPSSKGKEYPVYLKDTYEATHHPFTMFDLTQGVTPSLDNVLDVEGEHYDLVINGVEVGGGSQRIHDAQVQRYVLKEILKVHNAEELFGHLLKALDSGCPPHAGFALGFDRLCSMIVGSSNIRDVVAFPKTQAGTDPVVGSPSRVAEDTLGKYHIQCKDV</sequence>
<dbReference type="InterPro" id="IPR004524">
    <property type="entry name" value="Asp-tRNA-ligase_1"/>
</dbReference>
<dbReference type="Gene3D" id="3.30.930.10">
    <property type="entry name" value="Bira Bifunctional Protein, Domain 2"/>
    <property type="match status" value="1"/>
</dbReference>
<comment type="caution">
    <text evidence="7">The sequence shown here is derived from an EMBL/GenBank/DDBJ whole genome shotgun (WGS) entry which is preliminary data.</text>
</comment>
<dbReference type="Gene3D" id="3.30.1360.30">
    <property type="entry name" value="GAD-like domain"/>
    <property type="match status" value="1"/>
</dbReference>
<dbReference type="GO" id="GO:0004815">
    <property type="term" value="F:aspartate-tRNA ligase activity"/>
    <property type="evidence" value="ECO:0007669"/>
    <property type="project" value="EnsemblFungi"/>
</dbReference>
<dbReference type="SUPFAM" id="SSF55681">
    <property type="entry name" value="Class II aaRS and biotin synthetases"/>
    <property type="match status" value="1"/>
</dbReference>
<dbReference type="PANTHER" id="PTHR22594">
    <property type="entry name" value="ASPARTYL/LYSYL-TRNA SYNTHETASE"/>
    <property type="match status" value="1"/>
</dbReference>
<dbReference type="PRINTS" id="PR01042">
    <property type="entry name" value="TRNASYNTHASP"/>
</dbReference>
<accession>A0A1B7SEV2</accession>
<evidence type="ECO:0000313" key="8">
    <source>
        <dbReference type="Proteomes" id="UP000788993"/>
    </source>
</evidence>
<dbReference type="Gene3D" id="2.40.50.140">
    <property type="entry name" value="Nucleic acid-binding proteins"/>
    <property type="match status" value="1"/>
</dbReference>
<dbReference type="Proteomes" id="UP000788993">
    <property type="component" value="Unassembled WGS sequence"/>
</dbReference>
<protein>
    <submittedName>
        <fullName evidence="7">Uncharacterized protein</fullName>
    </submittedName>
</protein>
<gene>
    <name evidence="7" type="ORF">OGATHE_003735</name>
</gene>
<reference evidence="7" key="1">
    <citation type="journal article" date="2021" name="Open Biol.">
        <title>Shared evolutionary footprints suggest mitochondrial oxidative damage underlies multiple complex I losses in fungi.</title>
        <authorList>
            <person name="Schikora-Tamarit M.A."/>
            <person name="Marcet-Houben M."/>
            <person name="Nosek J."/>
            <person name="Gabaldon T."/>
        </authorList>
    </citation>
    <scope>NUCLEOTIDE SEQUENCE</scope>
    <source>
        <strain evidence="7">NCAIM Y.01608</strain>
    </source>
</reference>
<dbReference type="InterPro" id="IPR002312">
    <property type="entry name" value="Asp/Asn-tRNA-synth_IIb"/>
</dbReference>
<evidence type="ECO:0000256" key="3">
    <source>
        <dbReference type="ARBA" id="ARBA00022741"/>
    </source>
</evidence>
<dbReference type="InterPro" id="IPR004364">
    <property type="entry name" value="Aa-tRNA-synt_II"/>
</dbReference>
<dbReference type="RefSeq" id="XP_018209946.1">
    <property type="nucleotide sequence ID" value="XM_018356297.1"/>
</dbReference>
<reference evidence="7" key="2">
    <citation type="submission" date="2021-01" db="EMBL/GenBank/DDBJ databases">
        <authorList>
            <person name="Schikora-Tamarit M.A."/>
        </authorList>
    </citation>
    <scope>NUCLEOTIDE SEQUENCE</scope>
    <source>
        <strain evidence="7">NCAIM Y.01608</strain>
    </source>
</reference>
<evidence type="ECO:0000313" key="7">
    <source>
        <dbReference type="EMBL" id="KAH3664920.1"/>
    </source>
</evidence>
<dbReference type="InterPro" id="IPR045864">
    <property type="entry name" value="aa-tRNA-synth_II/BPL/LPL"/>
</dbReference>
<evidence type="ECO:0000256" key="5">
    <source>
        <dbReference type="ARBA" id="ARBA00022917"/>
    </source>
</evidence>
<keyword evidence="5" id="KW-0648">Protein biosynthesis</keyword>
<dbReference type="AlphaFoldDB" id="A0A1B7SEV2"/>
<keyword evidence="6" id="KW-0030">Aminoacyl-tRNA synthetase</keyword>
<dbReference type="Pfam" id="PF00152">
    <property type="entry name" value="tRNA-synt_2"/>
    <property type="match status" value="1"/>
</dbReference>
<dbReference type="SUPFAM" id="SSF50249">
    <property type="entry name" value="Nucleic acid-binding proteins"/>
    <property type="match status" value="1"/>
</dbReference>
<evidence type="ECO:0000256" key="1">
    <source>
        <dbReference type="ARBA" id="ARBA00006303"/>
    </source>
</evidence>
<evidence type="ECO:0000256" key="6">
    <source>
        <dbReference type="ARBA" id="ARBA00023146"/>
    </source>
</evidence>
<dbReference type="InterPro" id="IPR012340">
    <property type="entry name" value="NA-bd_OB-fold"/>
</dbReference>
<dbReference type="PROSITE" id="PS50862">
    <property type="entry name" value="AA_TRNA_LIGASE_II"/>
    <property type="match status" value="1"/>
</dbReference>
<keyword evidence="4" id="KW-0067">ATP-binding</keyword>
<keyword evidence="3" id="KW-0547">Nucleotide-binding</keyword>